<feature type="domain" description="Thiopeptide-type bacteriocin biosynthesis" evidence="1">
    <location>
        <begin position="19"/>
        <end position="300"/>
    </location>
</feature>
<accession>A0A078MVN7</accession>
<evidence type="ECO:0000259" key="1">
    <source>
        <dbReference type="Pfam" id="PF14028"/>
    </source>
</evidence>
<gene>
    <name evidence="2" type="ORF">BN1051_02862</name>
</gene>
<dbReference type="Pfam" id="PF14028">
    <property type="entry name" value="Lant_dehydr_C"/>
    <property type="match status" value="1"/>
</dbReference>
<dbReference type="EMBL" id="LN483072">
    <property type="protein sequence ID" value="CEA09492.1"/>
    <property type="molecule type" value="Genomic_DNA"/>
</dbReference>
<dbReference type="PATRIC" id="fig|1461584.3.peg.2837"/>
<dbReference type="InterPro" id="IPR023809">
    <property type="entry name" value="Thiopep_bacteriocin_synth_dom"/>
</dbReference>
<sequence length="319" mass="35665">MSQLAAVRSASRTQTGTHWWTLSIYTGGFDVADGIIGELVTPLAAQAQVWGAQRWFYTRCSEPGNAHVRLRVLAAQETLDRLQSLLAALQERASGVIGHLGVAHEFSEPAMDRLGPGGMEPQDPRVEADLAKYGGVEGLALAEEVFELSSDLACWATARFPKVQNRWALGSLLLFDSARSMMKGPRASSWPDRRRLSWEYYWDSHLRSCTAGLGPRAAGMRQAMTVQVGAKIMPTHRLMAATAAESAVENWRRRWFRAMDTYLYRADKARVSRSAQHLTVYQAHMLLNRLGLSLREEAAMGLYARTWSPEREAMLLDKR</sequence>
<protein>
    <recommendedName>
        <fullName evidence="1">Thiopeptide-type bacteriocin biosynthesis domain-containing protein</fullName>
    </recommendedName>
</protein>
<evidence type="ECO:0000313" key="2">
    <source>
        <dbReference type="EMBL" id="CEA09492.1"/>
    </source>
</evidence>
<reference evidence="2" key="1">
    <citation type="submission" date="2014-07" db="EMBL/GenBank/DDBJ databases">
        <authorList>
            <person name="Urmite Genomes Urmite Genomes"/>
        </authorList>
    </citation>
    <scope>NUCLEOTIDE SEQUENCE</scope>
    <source>
        <strain evidence="2">11W110_air</strain>
    </source>
</reference>
<dbReference type="AlphaFoldDB" id="A0A078MVN7"/>
<name>A0A078MVN7_9MICC</name>
<proteinExistence type="predicted"/>
<organism evidence="2">
    <name type="scientific">Arthrobacter saudimassiliensis</name>
    <dbReference type="NCBI Taxonomy" id="1461584"/>
    <lineage>
        <taxon>Bacteria</taxon>
        <taxon>Bacillati</taxon>
        <taxon>Actinomycetota</taxon>
        <taxon>Actinomycetes</taxon>
        <taxon>Micrococcales</taxon>
        <taxon>Micrococcaceae</taxon>
        <taxon>Arthrobacter</taxon>
    </lineage>
</organism>